<keyword evidence="3" id="KW-1003">Cell membrane</keyword>
<accession>A0ABU9CF06</accession>
<keyword evidence="4" id="KW-0488">Methylation</keyword>
<dbReference type="InterPro" id="IPR010052">
    <property type="entry name" value="T2SS_protein-GspI"/>
</dbReference>
<evidence type="ECO:0000256" key="6">
    <source>
        <dbReference type="ARBA" id="ARBA00022692"/>
    </source>
</evidence>
<dbReference type="NCBIfam" id="TIGR02532">
    <property type="entry name" value="IV_pilin_GFxxxE"/>
    <property type="match status" value="1"/>
</dbReference>
<dbReference type="EMBL" id="JBBUTH010000004">
    <property type="protein sequence ID" value="MEK8050469.1"/>
    <property type="molecule type" value="Genomic_DNA"/>
</dbReference>
<dbReference type="Proteomes" id="UP001365405">
    <property type="component" value="Unassembled WGS sequence"/>
</dbReference>
<keyword evidence="8 9" id="KW-0472">Membrane</keyword>
<keyword evidence="5" id="KW-0997">Cell inner membrane</keyword>
<evidence type="ECO:0000256" key="3">
    <source>
        <dbReference type="ARBA" id="ARBA00022475"/>
    </source>
</evidence>
<evidence type="ECO:0000256" key="7">
    <source>
        <dbReference type="ARBA" id="ARBA00022989"/>
    </source>
</evidence>
<comment type="subcellular location">
    <subcellularLocation>
        <location evidence="1">Cell inner membrane</location>
        <topology evidence="1">Single-pass membrane protein</topology>
    </subcellularLocation>
</comment>
<evidence type="ECO:0000256" key="4">
    <source>
        <dbReference type="ARBA" id="ARBA00022481"/>
    </source>
</evidence>
<keyword evidence="6 9" id="KW-0812">Transmembrane</keyword>
<dbReference type="PROSITE" id="PS00409">
    <property type="entry name" value="PROKAR_NTER_METHYL"/>
    <property type="match status" value="1"/>
</dbReference>
<evidence type="ECO:0000313" key="10">
    <source>
        <dbReference type="EMBL" id="MEK8050469.1"/>
    </source>
</evidence>
<protein>
    <submittedName>
        <fullName evidence="10">Prepilin-type N-terminal cleavage/methylation domain-containing protein</fullName>
    </submittedName>
</protein>
<evidence type="ECO:0000256" key="2">
    <source>
        <dbReference type="ARBA" id="ARBA00008358"/>
    </source>
</evidence>
<evidence type="ECO:0000313" key="11">
    <source>
        <dbReference type="Proteomes" id="UP001365405"/>
    </source>
</evidence>
<sequence length="384" mass="39983">MPATLQHPWRGAGAGRGFTLLEALVALALVAISLMGLMRLYSTLSRGEDDARQRGEAVLLAQDRLEQLRSYTSIDGASNSWNTLASGSDTASSNTSFTRRWTLGGASTDPMRAVSVQMSWTDRAGGTQQFSLDSVISRTDPADVGLLGFPLPANTTLKRPKNRNLNIPVPASDLGNGESAFRLPNTNYAVVFSNESGYVVKTCSLTTSSSTITLADLSGCATAYAYIVAGYISLDGVSSFPSGLAVNTASLTGTSSVTCSVSNAVDQSTGTAISGYQYYLCVVAVPSAGAPWSGTVRLAAGTLNAGSGGSSDRLVCRFQFPAAAGITNNMRNVQPYSAVTESLDSQNYVITNANSCPTVSGLATTLHQDCRNSNAQRGTACPAS</sequence>
<comment type="caution">
    <text evidence="10">The sequence shown here is derived from an EMBL/GenBank/DDBJ whole genome shotgun (WGS) entry which is preliminary data.</text>
</comment>
<keyword evidence="11" id="KW-1185">Reference proteome</keyword>
<evidence type="ECO:0000256" key="9">
    <source>
        <dbReference type="SAM" id="Phobius"/>
    </source>
</evidence>
<name>A0ABU9CF06_9BURK</name>
<feature type="transmembrane region" description="Helical" evidence="9">
    <location>
        <begin position="20"/>
        <end position="38"/>
    </location>
</feature>
<dbReference type="PANTHER" id="PTHR38779:SF2">
    <property type="entry name" value="TYPE II SECRETION SYSTEM PROTEIN I-RELATED"/>
    <property type="match status" value="1"/>
</dbReference>
<proteinExistence type="inferred from homology"/>
<gene>
    <name evidence="10" type="ORF">AACH10_09485</name>
</gene>
<dbReference type="PANTHER" id="PTHR38779">
    <property type="entry name" value="TYPE II SECRETION SYSTEM PROTEIN I-RELATED"/>
    <property type="match status" value="1"/>
</dbReference>
<evidence type="ECO:0000256" key="8">
    <source>
        <dbReference type="ARBA" id="ARBA00023136"/>
    </source>
</evidence>
<organism evidence="10 11">
    <name type="scientific">Pseudaquabacterium inlustre</name>
    <dbReference type="NCBI Taxonomy" id="2984192"/>
    <lineage>
        <taxon>Bacteria</taxon>
        <taxon>Pseudomonadati</taxon>
        <taxon>Pseudomonadota</taxon>
        <taxon>Betaproteobacteria</taxon>
        <taxon>Burkholderiales</taxon>
        <taxon>Sphaerotilaceae</taxon>
        <taxon>Pseudaquabacterium</taxon>
    </lineage>
</organism>
<evidence type="ECO:0000256" key="1">
    <source>
        <dbReference type="ARBA" id="ARBA00004377"/>
    </source>
</evidence>
<reference evidence="10 11" key="1">
    <citation type="submission" date="2024-04" db="EMBL/GenBank/DDBJ databases">
        <title>Novel species of the genus Ideonella isolated from streams.</title>
        <authorList>
            <person name="Lu H."/>
        </authorList>
    </citation>
    <scope>NUCLEOTIDE SEQUENCE [LARGE SCALE GENOMIC DNA]</scope>
    <source>
        <strain evidence="10 11">DXS22W</strain>
    </source>
</reference>
<evidence type="ECO:0000256" key="5">
    <source>
        <dbReference type="ARBA" id="ARBA00022519"/>
    </source>
</evidence>
<dbReference type="Pfam" id="PF07963">
    <property type="entry name" value="N_methyl"/>
    <property type="match status" value="1"/>
</dbReference>
<comment type="similarity">
    <text evidence="2">Belongs to the GSP I family.</text>
</comment>
<dbReference type="RefSeq" id="WP_341410144.1">
    <property type="nucleotide sequence ID" value="NZ_JBBUTH010000004.1"/>
</dbReference>
<keyword evidence="7 9" id="KW-1133">Transmembrane helix</keyword>
<dbReference type="InterPro" id="IPR012902">
    <property type="entry name" value="N_methyl_site"/>
</dbReference>